<comment type="caution">
    <text evidence="3">The sequence shown here is derived from an EMBL/GenBank/DDBJ whole genome shotgun (WGS) entry which is preliminary data.</text>
</comment>
<dbReference type="EMBL" id="CAJOBA010007212">
    <property type="protein sequence ID" value="CAF3795860.1"/>
    <property type="molecule type" value="Genomic_DNA"/>
</dbReference>
<feature type="region of interest" description="Disordered" evidence="2">
    <location>
        <begin position="343"/>
        <end position="379"/>
    </location>
</feature>
<sequence>MSDHTDYSPSHKTTLVKNPEEFLHFANEILRNKNQTTTQNNPDHNLKENISWTNIPRQQFLEIPVTTATNSFPNGSTTISSGLCVLNNLCRLIEQIQTLRTENEHLRSRIEIIDNIHKFQRMSEQLNLETENILSTKRKITLRASLKEENTIDGVGGSRKKLKFIRDKLRSNDDNILSEITNQSNNNNNNNNMLKAPTVRVGSIKRQNTNQNNDHHHSTSIVVDPITVKTTSNLYIDEVTDESGSVHSTFRVKPQWNNWNKVRHVFRVYTETLRRKRSITEIASSPTTNKIMNSNMYGSIKKENLIVPRIVCSSFESDDENNPRNHDINDNIHVLHREEDVEKKFTREKMMSTDTANSSSTDRQDSVETRYDTQEDLTRSLDRKQSKIARYGRKIKSKLDNVKKQFEISGGQRRNFTSFEENNTLHNQELKITLAPALTKEYRKKMQEWEAMQKMNFLVNYRRQSTGKIDAKPNSRKQSSEKTTEGINNIIRQTSSHHTLSHLIVNTPDVEMNYINGENDFTNHVDGGNDALFDKPLLSPNQRTQMVHQWRTIMNEEITLRHYLECIENKMTCLKLLERELKSLKTTIFCTNNESDEDEKSPTTGTNNTHRIKLNSFEQLNRLNTCQDKDKIQRSRSLETLETVSTLWVLAVRSAAYSDILDGTSGTRPLIRNMDFFRQLDKIQAGRKLFGESLINDIQAIREKRLIGVNTISDHAKAESQIPKLFVQNQNHKRLNDEFTSNKRNEYRAQLKKHLSDPKEFPNYWEVKDNVRILTSSLSPNQTEIEHIESLIDENNHQVPINENEKRRKRFEWRKKFQRSKSICVNHIQLWLKRRKSASEKPDDELSVTERNYQTLSPKIERRKASAETELKSPKLSSLSPKERFNRLHKLIFKQRHRSPPPAVTTPSFSSSTESNEMTNDLSPVLTNRHAKNSLTTSAQVLVVDAKDNCVKLYVPTGKSDTFENHRKTLKNDERKISEAYDNTNDIEQTIRTENIPSTTRNVTRIAGVKVIEHKKSDHPTLLQQQQVQKPTVYVTSSRSKLTNNNNVINDDLSLSSASKTPSSAEQRRASFHASYFAIKKI</sequence>
<reference evidence="3" key="1">
    <citation type="submission" date="2021-02" db="EMBL/GenBank/DDBJ databases">
        <authorList>
            <person name="Nowell W R."/>
        </authorList>
    </citation>
    <scope>NUCLEOTIDE SEQUENCE</scope>
</reference>
<feature type="compositionally biased region" description="Low complexity" evidence="2">
    <location>
        <begin position="1053"/>
        <end position="1065"/>
    </location>
</feature>
<evidence type="ECO:0000313" key="4">
    <source>
        <dbReference type="EMBL" id="CAF3795860.1"/>
    </source>
</evidence>
<evidence type="ECO:0000256" key="1">
    <source>
        <dbReference type="SAM" id="Coils"/>
    </source>
</evidence>
<feature type="coiled-coil region" evidence="1">
    <location>
        <begin position="567"/>
        <end position="594"/>
    </location>
</feature>
<name>A0A8S2DQ93_9BILA</name>
<keyword evidence="1" id="KW-0175">Coiled coil</keyword>
<accession>A0A8S2DQ93</accession>
<dbReference type="AlphaFoldDB" id="A0A8S2DQ93"/>
<feature type="compositionally biased region" description="Polar residues" evidence="2">
    <location>
        <begin position="352"/>
        <end position="361"/>
    </location>
</feature>
<feature type="compositionally biased region" description="Polar residues" evidence="2">
    <location>
        <begin position="905"/>
        <end position="920"/>
    </location>
</feature>
<proteinExistence type="predicted"/>
<dbReference type="EMBL" id="CAJNOK010007200">
    <property type="protein sequence ID" value="CAF1027456.1"/>
    <property type="molecule type" value="Genomic_DNA"/>
</dbReference>
<feature type="compositionally biased region" description="Basic and acidic residues" evidence="2">
    <location>
        <begin position="362"/>
        <end position="379"/>
    </location>
</feature>
<gene>
    <name evidence="3" type="ORF">OVA965_LOCUS15815</name>
    <name evidence="4" type="ORF">TMI583_LOCUS15825</name>
</gene>
<evidence type="ECO:0000256" key="2">
    <source>
        <dbReference type="SAM" id="MobiDB-lite"/>
    </source>
</evidence>
<protein>
    <submittedName>
        <fullName evidence="3">Uncharacterized protein</fullName>
    </submittedName>
</protein>
<feature type="region of interest" description="Disordered" evidence="2">
    <location>
        <begin position="1045"/>
        <end position="1070"/>
    </location>
</feature>
<feature type="compositionally biased region" description="Basic and acidic residues" evidence="2">
    <location>
        <begin position="859"/>
        <end position="873"/>
    </location>
</feature>
<dbReference type="Proteomes" id="UP000677228">
    <property type="component" value="Unassembled WGS sequence"/>
</dbReference>
<feature type="region of interest" description="Disordered" evidence="2">
    <location>
        <begin position="857"/>
        <end position="877"/>
    </location>
</feature>
<organism evidence="3 5">
    <name type="scientific">Didymodactylos carnosus</name>
    <dbReference type="NCBI Taxonomy" id="1234261"/>
    <lineage>
        <taxon>Eukaryota</taxon>
        <taxon>Metazoa</taxon>
        <taxon>Spiralia</taxon>
        <taxon>Gnathifera</taxon>
        <taxon>Rotifera</taxon>
        <taxon>Eurotatoria</taxon>
        <taxon>Bdelloidea</taxon>
        <taxon>Philodinida</taxon>
        <taxon>Philodinidae</taxon>
        <taxon>Didymodactylos</taxon>
    </lineage>
</organism>
<feature type="region of interest" description="Disordered" evidence="2">
    <location>
        <begin position="894"/>
        <end position="920"/>
    </location>
</feature>
<evidence type="ECO:0000313" key="3">
    <source>
        <dbReference type="EMBL" id="CAF1027456.1"/>
    </source>
</evidence>
<dbReference type="Proteomes" id="UP000682733">
    <property type="component" value="Unassembled WGS sequence"/>
</dbReference>
<evidence type="ECO:0000313" key="5">
    <source>
        <dbReference type="Proteomes" id="UP000677228"/>
    </source>
</evidence>